<dbReference type="AlphaFoldDB" id="A0A8J2VDE5"/>
<protein>
    <submittedName>
        <fullName evidence="3">Uncharacterized protein</fullName>
    </submittedName>
</protein>
<organism evidence="3 4">
    <name type="scientific">Marinithermofilum abyssi</name>
    <dbReference type="NCBI Taxonomy" id="1571185"/>
    <lineage>
        <taxon>Bacteria</taxon>
        <taxon>Bacillati</taxon>
        <taxon>Bacillota</taxon>
        <taxon>Bacilli</taxon>
        <taxon>Bacillales</taxon>
        <taxon>Thermoactinomycetaceae</taxon>
        <taxon>Marinithermofilum</taxon>
    </lineage>
</organism>
<feature type="transmembrane region" description="Helical" evidence="2">
    <location>
        <begin position="12"/>
        <end position="33"/>
    </location>
</feature>
<accession>A0A8J2VDE5</accession>
<gene>
    <name evidence="3" type="ORF">GCM10011571_07900</name>
</gene>
<feature type="compositionally biased region" description="Basic and acidic residues" evidence="1">
    <location>
        <begin position="53"/>
        <end position="62"/>
    </location>
</feature>
<name>A0A8J2VDE5_9BACL</name>
<comment type="caution">
    <text evidence="3">The sequence shown here is derived from an EMBL/GenBank/DDBJ whole genome shotgun (WGS) entry which is preliminary data.</text>
</comment>
<keyword evidence="2" id="KW-0812">Transmembrane</keyword>
<sequence length="62" mass="7105">MMEKWEPQIVFGLFIGVGLLFSISGAFLIEWCIEKWKSRKPSVSSKIVCQPAKEQEKSSESR</sequence>
<keyword evidence="2" id="KW-1133">Transmembrane helix</keyword>
<keyword evidence="2" id="KW-0472">Membrane</keyword>
<evidence type="ECO:0000313" key="3">
    <source>
        <dbReference type="EMBL" id="GGE08987.1"/>
    </source>
</evidence>
<evidence type="ECO:0000256" key="2">
    <source>
        <dbReference type="SAM" id="Phobius"/>
    </source>
</evidence>
<reference evidence="3" key="1">
    <citation type="journal article" date="2014" name="Int. J. Syst. Evol. Microbiol.">
        <title>Complete genome sequence of Corynebacterium casei LMG S-19264T (=DSM 44701T), isolated from a smear-ripened cheese.</title>
        <authorList>
            <consortium name="US DOE Joint Genome Institute (JGI-PGF)"/>
            <person name="Walter F."/>
            <person name="Albersmeier A."/>
            <person name="Kalinowski J."/>
            <person name="Ruckert C."/>
        </authorList>
    </citation>
    <scope>NUCLEOTIDE SEQUENCE</scope>
    <source>
        <strain evidence="3">CGMCC 1.15179</strain>
    </source>
</reference>
<evidence type="ECO:0000256" key="1">
    <source>
        <dbReference type="SAM" id="MobiDB-lite"/>
    </source>
</evidence>
<dbReference type="Proteomes" id="UP000625210">
    <property type="component" value="Unassembled WGS sequence"/>
</dbReference>
<feature type="region of interest" description="Disordered" evidence="1">
    <location>
        <begin position="39"/>
        <end position="62"/>
    </location>
</feature>
<dbReference type="RefSeq" id="WP_188646582.1">
    <property type="nucleotide sequence ID" value="NZ_BMHQ01000002.1"/>
</dbReference>
<evidence type="ECO:0000313" key="4">
    <source>
        <dbReference type="Proteomes" id="UP000625210"/>
    </source>
</evidence>
<reference evidence="3" key="2">
    <citation type="submission" date="2020-09" db="EMBL/GenBank/DDBJ databases">
        <authorList>
            <person name="Sun Q."/>
            <person name="Zhou Y."/>
        </authorList>
    </citation>
    <scope>NUCLEOTIDE SEQUENCE</scope>
    <source>
        <strain evidence="3">CGMCC 1.15179</strain>
    </source>
</reference>
<proteinExistence type="predicted"/>
<keyword evidence="4" id="KW-1185">Reference proteome</keyword>
<dbReference type="EMBL" id="BMHQ01000002">
    <property type="protein sequence ID" value="GGE08987.1"/>
    <property type="molecule type" value="Genomic_DNA"/>
</dbReference>